<accession>A0ACB8Q7Z1</accession>
<keyword evidence="2" id="KW-1185">Reference proteome</keyword>
<reference evidence="1" key="1">
    <citation type="submission" date="2021-02" db="EMBL/GenBank/DDBJ databases">
        <authorList>
            <consortium name="DOE Joint Genome Institute"/>
            <person name="Ahrendt S."/>
            <person name="Looney B.P."/>
            <person name="Miyauchi S."/>
            <person name="Morin E."/>
            <person name="Drula E."/>
            <person name="Courty P.E."/>
            <person name="Chicoki N."/>
            <person name="Fauchery L."/>
            <person name="Kohler A."/>
            <person name="Kuo A."/>
            <person name="Labutti K."/>
            <person name="Pangilinan J."/>
            <person name="Lipzen A."/>
            <person name="Riley R."/>
            <person name="Andreopoulos W."/>
            <person name="He G."/>
            <person name="Johnson J."/>
            <person name="Barry K.W."/>
            <person name="Grigoriev I.V."/>
            <person name="Nagy L."/>
            <person name="Hibbett D."/>
            <person name="Henrissat B."/>
            <person name="Matheny P.B."/>
            <person name="Labbe J."/>
            <person name="Martin F."/>
        </authorList>
    </citation>
    <scope>NUCLEOTIDE SEQUENCE</scope>
    <source>
        <strain evidence="1">EC-137</strain>
    </source>
</reference>
<protein>
    <submittedName>
        <fullName evidence="1">Uncharacterized protein</fullName>
    </submittedName>
</protein>
<evidence type="ECO:0000313" key="1">
    <source>
        <dbReference type="EMBL" id="KAI0027848.1"/>
    </source>
</evidence>
<name>A0ACB8Q7Z1_9AGAM</name>
<dbReference type="EMBL" id="MU273830">
    <property type="protein sequence ID" value="KAI0027848.1"/>
    <property type="molecule type" value="Genomic_DNA"/>
</dbReference>
<dbReference type="Proteomes" id="UP000814128">
    <property type="component" value="Unassembled WGS sequence"/>
</dbReference>
<evidence type="ECO:0000313" key="2">
    <source>
        <dbReference type="Proteomes" id="UP000814128"/>
    </source>
</evidence>
<organism evidence="1 2">
    <name type="scientific">Vararia minispora EC-137</name>
    <dbReference type="NCBI Taxonomy" id="1314806"/>
    <lineage>
        <taxon>Eukaryota</taxon>
        <taxon>Fungi</taxon>
        <taxon>Dikarya</taxon>
        <taxon>Basidiomycota</taxon>
        <taxon>Agaricomycotina</taxon>
        <taxon>Agaricomycetes</taxon>
        <taxon>Russulales</taxon>
        <taxon>Lachnocladiaceae</taxon>
        <taxon>Vararia</taxon>
    </lineage>
</organism>
<comment type="caution">
    <text evidence="1">The sequence shown here is derived from an EMBL/GenBank/DDBJ whole genome shotgun (WGS) entry which is preliminary data.</text>
</comment>
<gene>
    <name evidence="1" type="ORF">K488DRAFT_90396</name>
</gene>
<reference evidence="1" key="2">
    <citation type="journal article" date="2022" name="New Phytol.">
        <title>Evolutionary transition to the ectomycorrhizal habit in the genomes of a hyperdiverse lineage of mushroom-forming fungi.</title>
        <authorList>
            <person name="Looney B."/>
            <person name="Miyauchi S."/>
            <person name="Morin E."/>
            <person name="Drula E."/>
            <person name="Courty P.E."/>
            <person name="Kohler A."/>
            <person name="Kuo A."/>
            <person name="LaButti K."/>
            <person name="Pangilinan J."/>
            <person name="Lipzen A."/>
            <person name="Riley R."/>
            <person name="Andreopoulos W."/>
            <person name="He G."/>
            <person name="Johnson J."/>
            <person name="Nolan M."/>
            <person name="Tritt A."/>
            <person name="Barry K.W."/>
            <person name="Grigoriev I.V."/>
            <person name="Nagy L.G."/>
            <person name="Hibbett D."/>
            <person name="Henrissat B."/>
            <person name="Matheny P.B."/>
            <person name="Labbe J."/>
            <person name="Martin F.M."/>
        </authorList>
    </citation>
    <scope>NUCLEOTIDE SEQUENCE</scope>
    <source>
        <strain evidence="1">EC-137</strain>
    </source>
</reference>
<sequence length="110" mass="11611">MPGLVVPALKRRSGSTSLRWHAHLQNRISVPARCSATPYKSPSSRASSAHAYSAAAMTLALYSPSACSATPPAAYSPPPYFRLSTSSPPRAQRIASGDTDDDRIADDPPS</sequence>
<proteinExistence type="predicted"/>